<comment type="subcellular location">
    <subcellularLocation>
        <location evidence="1">Cell membrane</location>
        <topology evidence="1">Multi-pass membrane protein</topology>
    </subcellularLocation>
</comment>
<evidence type="ECO:0000256" key="4">
    <source>
        <dbReference type="ARBA" id="ARBA00022692"/>
    </source>
</evidence>
<comment type="caution">
    <text evidence="8">The sequence shown here is derived from an EMBL/GenBank/DDBJ whole genome shotgun (WGS) entry which is preliminary data.</text>
</comment>
<feature type="transmembrane region" description="Helical" evidence="7">
    <location>
        <begin position="357"/>
        <end position="378"/>
    </location>
</feature>
<reference evidence="8" key="1">
    <citation type="submission" date="2023-07" db="EMBL/GenBank/DDBJ databases">
        <title>Sequencing the genomes of 1000 actinobacteria strains.</title>
        <authorList>
            <person name="Klenk H.-P."/>
        </authorList>
    </citation>
    <scope>NUCLEOTIDE SEQUENCE</scope>
    <source>
        <strain evidence="8">DSM 44707</strain>
    </source>
</reference>
<dbReference type="SUPFAM" id="SSF161098">
    <property type="entry name" value="MetI-like"/>
    <property type="match status" value="1"/>
</dbReference>
<dbReference type="PANTHER" id="PTHR43227">
    <property type="entry name" value="BLL4140 PROTEIN"/>
    <property type="match status" value="1"/>
</dbReference>
<keyword evidence="9" id="KW-1185">Reference proteome</keyword>
<dbReference type="EMBL" id="JAVDYB010000001">
    <property type="protein sequence ID" value="MDR7276471.1"/>
    <property type="molecule type" value="Genomic_DNA"/>
</dbReference>
<evidence type="ECO:0000256" key="3">
    <source>
        <dbReference type="ARBA" id="ARBA00022475"/>
    </source>
</evidence>
<feature type="transmembrane region" description="Helical" evidence="7">
    <location>
        <begin position="426"/>
        <end position="443"/>
    </location>
</feature>
<evidence type="ECO:0000256" key="5">
    <source>
        <dbReference type="ARBA" id="ARBA00022989"/>
    </source>
</evidence>
<dbReference type="PANTHER" id="PTHR43227:SF8">
    <property type="entry name" value="DIACETYLCHITOBIOSE UPTAKE SYSTEM PERMEASE PROTEIN DASB"/>
    <property type="match status" value="1"/>
</dbReference>
<dbReference type="AlphaFoldDB" id="A0AAE3YRN2"/>
<feature type="transmembrane region" description="Helical" evidence="7">
    <location>
        <begin position="398"/>
        <end position="414"/>
    </location>
</feature>
<keyword evidence="6 7" id="KW-0472">Membrane</keyword>
<protein>
    <submittedName>
        <fullName evidence="8">ABC-type sugar transport system permease subunit</fullName>
    </submittedName>
</protein>
<keyword evidence="8" id="KW-0762">Sugar transport</keyword>
<dbReference type="Proteomes" id="UP001183643">
    <property type="component" value="Unassembled WGS sequence"/>
</dbReference>
<feature type="transmembrane region" description="Helical" evidence="7">
    <location>
        <begin position="241"/>
        <end position="260"/>
    </location>
</feature>
<keyword evidence="3" id="KW-1003">Cell membrane</keyword>
<proteinExistence type="predicted"/>
<evidence type="ECO:0000313" key="9">
    <source>
        <dbReference type="Proteomes" id="UP001183643"/>
    </source>
</evidence>
<accession>A0AAE3YRN2</accession>
<feature type="transmembrane region" description="Helical" evidence="7">
    <location>
        <begin position="323"/>
        <end position="345"/>
    </location>
</feature>
<feature type="transmembrane region" description="Helical" evidence="7">
    <location>
        <begin position="181"/>
        <end position="202"/>
    </location>
</feature>
<feature type="transmembrane region" description="Helical" evidence="7">
    <location>
        <begin position="148"/>
        <end position="169"/>
    </location>
</feature>
<sequence length="543" mass="55892">MSTPPARPARPIGLLPVVPALLALLVWYVVPALRTLWASFQSASLFGSGGGGPAGLDNYSRIAEQGFFGSFGFVLLIAVLPVLAACVLAPVLAWLAHRGGTPGRLIVRLGLVLPMVIVTPVGLGLGWLLARDRAPDGPLAAQLLVGQVVWLTLLGLLTGAGVTVFLAALRRSGTGRPVRAVVAAGLALGLAVVAYTVQLWAYPYTLTGGGPREATVTPLLTIYQVAFRFADFGAGAAGGTLLAALLGVLGLAAVAVLVLTGVRVDVVDRATGARPASPLPLAGALVLLAVVLGMSAWGLWPYLSAPVADVPDTLGGAGSAFNTWAPPLITTAVGVTLAALAGFGIGALRPLGDRSELLLFLFAPWLFVGTGPFGTVHFQTLHDLGLIDTSLALLPPTYLSIPALVVFTLLFRGLAESRPGSPVRTLPPALPMAAVVAGVTYLVQTQDAFWQTLTVLDPERQPTPAAALRLVGLGPGPADGLASVPLPVVVVVLFALALAVLQVLYLDRLSLRTTPPAVAYPPVFDTGYPPAGFSAVPRPADRR</sequence>
<feature type="transmembrane region" description="Helical" evidence="7">
    <location>
        <begin position="484"/>
        <end position="506"/>
    </location>
</feature>
<feature type="transmembrane region" description="Helical" evidence="7">
    <location>
        <begin position="281"/>
        <end position="303"/>
    </location>
</feature>
<feature type="transmembrane region" description="Helical" evidence="7">
    <location>
        <begin position="12"/>
        <end position="30"/>
    </location>
</feature>
<dbReference type="GO" id="GO:0005886">
    <property type="term" value="C:plasma membrane"/>
    <property type="evidence" value="ECO:0007669"/>
    <property type="project" value="UniProtKB-SubCell"/>
</dbReference>
<keyword evidence="5 7" id="KW-1133">Transmembrane helix</keyword>
<name>A0AAE3YRN2_9ACTN</name>
<evidence type="ECO:0000313" key="8">
    <source>
        <dbReference type="EMBL" id="MDR7276471.1"/>
    </source>
</evidence>
<evidence type="ECO:0000256" key="7">
    <source>
        <dbReference type="SAM" id="Phobius"/>
    </source>
</evidence>
<dbReference type="Gene3D" id="1.10.3720.10">
    <property type="entry name" value="MetI-like"/>
    <property type="match status" value="1"/>
</dbReference>
<feature type="transmembrane region" description="Helical" evidence="7">
    <location>
        <begin position="67"/>
        <end position="93"/>
    </location>
</feature>
<dbReference type="RefSeq" id="WP_310368608.1">
    <property type="nucleotide sequence ID" value="NZ_JAVDYB010000001.1"/>
</dbReference>
<keyword evidence="2" id="KW-0813">Transport</keyword>
<evidence type="ECO:0000256" key="1">
    <source>
        <dbReference type="ARBA" id="ARBA00004651"/>
    </source>
</evidence>
<dbReference type="InterPro" id="IPR050809">
    <property type="entry name" value="UgpAE/MalFG_permease"/>
</dbReference>
<keyword evidence="4 7" id="KW-0812">Transmembrane</keyword>
<gene>
    <name evidence="8" type="ORF">J2S41_003249</name>
</gene>
<evidence type="ECO:0000256" key="6">
    <source>
        <dbReference type="ARBA" id="ARBA00023136"/>
    </source>
</evidence>
<evidence type="ECO:0000256" key="2">
    <source>
        <dbReference type="ARBA" id="ARBA00022448"/>
    </source>
</evidence>
<feature type="transmembrane region" description="Helical" evidence="7">
    <location>
        <begin position="105"/>
        <end position="128"/>
    </location>
</feature>
<organism evidence="8 9">
    <name type="scientific">Catenuloplanes atrovinosus</name>
    <dbReference type="NCBI Taxonomy" id="137266"/>
    <lineage>
        <taxon>Bacteria</taxon>
        <taxon>Bacillati</taxon>
        <taxon>Actinomycetota</taxon>
        <taxon>Actinomycetes</taxon>
        <taxon>Micromonosporales</taxon>
        <taxon>Micromonosporaceae</taxon>
        <taxon>Catenuloplanes</taxon>
    </lineage>
</organism>
<dbReference type="InterPro" id="IPR035906">
    <property type="entry name" value="MetI-like_sf"/>
</dbReference>